<dbReference type="Pfam" id="PF00096">
    <property type="entry name" value="zf-C2H2"/>
    <property type="match status" value="4"/>
</dbReference>
<dbReference type="FunFam" id="3.30.160.60:FF:000446">
    <property type="entry name" value="Zinc finger protein"/>
    <property type="match status" value="1"/>
</dbReference>
<name>A0AAW0X1Z1_CHEQU</name>
<sequence length="692" mass="78603">MGEHQQPLMESHIYEETSTSVEGSQYTADWFICGLCGLKTCDIESYVTHMVLKEQCVLHLCPSASIRDLLLPKFSKKRAEIEEVDIKHVNDLVPVMYKETCELTEADVKLAVQATQIETGSETRWKCQLCGLTFSRQAAIFNHFKLQHAVGSMMREELSVSESEIQDVQIKKETSVDSKAPIRHIIAVESKPHLDHLVTDLQYPVKAWSKPACHLCGQIFKTERILRTHIGIVHSQGRSFQCSYEGCSQSFKTKGSLTRHVRRHTGERPFTCQDCGRSFRESGSLARHQQSRVSCVYKKDSQIPLYGKTFPLTSSHIEKKPSMQDIKMNTILKQEICGNLFDNDLEKDVLPWNAEDIRGALSSEGMTYSVTGTQATVKQEDTISHQLHHNNLPDNSNLLVPCKMEMPLIPNTLAEEKHNLLPENSMSSEDLGDIKPPHLIPDIIRKSFTCPVCCQNYCRRSTLASHMKLHLGELGEKCTECGKSFATQQTLSRHLSSHSSLRQFVCQMCNKTFKLLNHARSHLHTHSNTKTIPCRYCNNLYKTKSARNMHERTHDSVKAFICIECQKAFDTKASMIRHLRIHTGEAPFHCQYCGRCFKEHGTLSRHLKHKMPCAQQAAVEAKTGNVGIHLVKNTNHKLDEVEINEKSEGCNQDIQDQKNNQLSIHRPSLELSENVLARQHNREKAVSQFILA</sequence>
<feature type="domain" description="C2H2-type" evidence="6">
    <location>
        <begin position="532"/>
        <end position="559"/>
    </location>
</feature>
<dbReference type="Gene3D" id="3.30.160.60">
    <property type="entry name" value="Classic Zinc Finger"/>
    <property type="match status" value="6"/>
</dbReference>
<evidence type="ECO:0000313" key="7">
    <source>
        <dbReference type="EMBL" id="KAK8734289.1"/>
    </source>
</evidence>
<feature type="domain" description="C2H2-type" evidence="6">
    <location>
        <begin position="125"/>
        <end position="149"/>
    </location>
</feature>
<comment type="caution">
    <text evidence="7">The sequence shown here is derived from an EMBL/GenBank/DDBJ whole genome shotgun (WGS) entry which is preliminary data.</text>
</comment>
<evidence type="ECO:0000256" key="5">
    <source>
        <dbReference type="PROSITE-ProRule" id="PRU00042"/>
    </source>
</evidence>
<reference evidence="7" key="2">
    <citation type="submission" date="2024-01" db="EMBL/GenBank/DDBJ databases">
        <authorList>
            <person name="He J."/>
            <person name="Wang M."/>
            <person name="Zheng J."/>
            <person name="Liu Z."/>
        </authorList>
    </citation>
    <scope>NUCLEOTIDE SEQUENCE</scope>
    <source>
        <strain evidence="7">ZL_2023a</strain>
        <tissue evidence="7">Muscle</tissue>
    </source>
</reference>
<dbReference type="SMART" id="SM00355">
    <property type="entry name" value="ZnF_C2H2"/>
    <property type="match status" value="11"/>
</dbReference>
<dbReference type="FunFam" id="3.30.160.60:FF:000125">
    <property type="entry name" value="Putative zinc finger protein 143"/>
    <property type="match status" value="1"/>
</dbReference>
<dbReference type="PANTHER" id="PTHR19818:SF139">
    <property type="entry name" value="PAIR-RULE PROTEIN ODD-PAIRED"/>
    <property type="match status" value="1"/>
</dbReference>
<feature type="domain" description="C2H2-type" evidence="6">
    <location>
        <begin position="588"/>
        <end position="617"/>
    </location>
</feature>
<protein>
    <recommendedName>
        <fullName evidence="6">C2H2-type domain-containing protein</fullName>
    </recommendedName>
</protein>
<dbReference type="GO" id="GO:0045944">
    <property type="term" value="P:positive regulation of transcription by RNA polymerase II"/>
    <property type="evidence" value="ECO:0007669"/>
    <property type="project" value="UniProtKB-ARBA"/>
</dbReference>
<keyword evidence="3 5" id="KW-0863">Zinc-finger</keyword>
<feature type="domain" description="C2H2-type" evidence="6">
    <location>
        <begin position="211"/>
        <end position="239"/>
    </location>
</feature>
<dbReference type="Proteomes" id="UP001445076">
    <property type="component" value="Unassembled WGS sequence"/>
</dbReference>
<dbReference type="InterPro" id="IPR036236">
    <property type="entry name" value="Znf_C2H2_sf"/>
</dbReference>
<reference evidence="7 8" key="1">
    <citation type="journal article" date="2024" name="BMC Genomics">
        <title>Genome assembly of redclaw crayfish (Cherax quadricarinatus) provides insights into its immune adaptation and hypoxia tolerance.</title>
        <authorList>
            <person name="Liu Z."/>
            <person name="Zheng J."/>
            <person name="Li H."/>
            <person name="Fang K."/>
            <person name="Wang S."/>
            <person name="He J."/>
            <person name="Zhou D."/>
            <person name="Weng S."/>
            <person name="Chi M."/>
            <person name="Gu Z."/>
            <person name="He J."/>
            <person name="Li F."/>
            <person name="Wang M."/>
        </authorList>
    </citation>
    <scope>NUCLEOTIDE SEQUENCE [LARGE SCALE GENOMIC DNA]</scope>
    <source>
        <strain evidence="7">ZL_2023a</strain>
    </source>
</reference>
<keyword evidence="8" id="KW-1185">Reference proteome</keyword>
<keyword evidence="1" id="KW-0479">Metal-binding</keyword>
<evidence type="ECO:0000256" key="2">
    <source>
        <dbReference type="ARBA" id="ARBA00022737"/>
    </source>
</evidence>
<feature type="domain" description="C2H2-type" evidence="6">
    <location>
        <begin position="504"/>
        <end position="531"/>
    </location>
</feature>
<gene>
    <name evidence="7" type="ORF">OTU49_006109</name>
</gene>
<dbReference type="GO" id="GO:0005634">
    <property type="term" value="C:nucleus"/>
    <property type="evidence" value="ECO:0007669"/>
    <property type="project" value="UniProtKB-ARBA"/>
</dbReference>
<dbReference type="InterPro" id="IPR013087">
    <property type="entry name" value="Znf_C2H2_type"/>
</dbReference>
<keyword evidence="2" id="KW-0677">Repeat</keyword>
<proteinExistence type="predicted"/>
<dbReference type="PROSITE" id="PS50157">
    <property type="entry name" value="ZINC_FINGER_C2H2_2"/>
    <property type="match status" value="10"/>
</dbReference>
<dbReference type="FunFam" id="3.30.160.60:FF:000624">
    <property type="entry name" value="zinc finger protein 697"/>
    <property type="match status" value="1"/>
</dbReference>
<evidence type="ECO:0000259" key="6">
    <source>
        <dbReference type="PROSITE" id="PS50157"/>
    </source>
</evidence>
<dbReference type="PANTHER" id="PTHR19818">
    <property type="entry name" value="ZINC FINGER PROTEIN ZIC AND GLI"/>
    <property type="match status" value="1"/>
</dbReference>
<organism evidence="7 8">
    <name type="scientific">Cherax quadricarinatus</name>
    <name type="common">Australian red claw crayfish</name>
    <dbReference type="NCBI Taxonomy" id="27406"/>
    <lineage>
        <taxon>Eukaryota</taxon>
        <taxon>Metazoa</taxon>
        <taxon>Ecdysozoa</taxon>
        <taxon>Arthropoda</taxon>
        <taxon>Crustacea</taxon>
        <taxon>Multicrustacea</taxon>
        <taxon>Malacostraca</taxon>
        <taxon>Eumalacostraca</taxon>
        <taxon>Eucarida</taxon>
        <taxon>Decapoda</taxon>
        <taxon>Pleocyemata</taxon>
        <taxon>Astacidea</taxon>
        <taxon>Parastacoidea</taxon>
        <taxon>Parastacidae</taxon>
        <taxon>Cherax</taxon>
    </lineage>
</organism>
<dbReference type="InterPro" id="IPR050329">
    <property type="entry name" value="GLI_C2H2-zinc-finger"/>
</dbReference>
<dbReference type="GO" id="GO:0008270">
    <property type="term" value="F:zinc ion binding"/>
    <property type="evidence" value="ECO:0007669"/>
    <property type="project" value="UniProtKB-KW"/>
</dbReference>
<evidence type="ECO:0000256" key="4">
    <source>
        <dbReference type="ARBA" id="ARBA00022833"/>
    </source>
</evidence>
<feature type="domain" description="C2H2-type" evidence="6">
    <location>
        <begin position="476"/>
        <end position="503"/>
    </location>
</feature>
<dbReference type="PROSITE" id="PS00028">
    <property type="entry name" value="ZINC_FINGER_C2H2_1"/>
    <property type="match status" value="8"/>
</dbReference>
<feature type="domain" description="C2H2-type" evidence="6">
    <location>
        <begin position="560"/>
        <end position="587"/>
    </location>
</feature>
<dbReference type="GO" id="GO:0000978">
    <property type="term" value="F:RNA polymerase II cis-regulatory region sequence-specific DNA binding"/>
    <property type="evidence" value="ECO:0007669"/>
    <property type="project" value="TreeGrafter"/>
</dbReference>
<dbReference type="AlphaFoldDB" id="A0AAW0X1Z1"/>
<feature type="domain" description="C2H2-type" evidence="6">
    <location>
        <begin position="270"/>
        <end position="302"/>
    </location>
</feature>
<feature type="domain" description="C2H2-type" evidence="6">
    <location>
        <begin position="448"/>
        <end position="475"/>
    </location>
</feature>
<dbReference type="SUPFAM" id="SSF57667">
    <property type="entry name" value="beta-beta-alpha zinc fingers"/>
    <property type="match status" value="4"/>
</dbReference>
<dbReference type="GO" id="GO:0000981">
    <property type="term" value="F:DNA-binding transcription factor activity, RNA polymerase II-specific"/>
    <property type="evidence" value="ECO:0007669"/>
    <property type="project" value="UniProtKB-ARBA"/>
</dbReference>
<evidence type="ECO:0000313" key="8">
    <source>
        <dbReference type="Proteomes" id="UP001445076"/>
    </source>
</evidence>
<dbReference type="FunFam" id="3.30.160.60:FF:002343">
    <property type="entry name" value="Zinc finger protein 33A"/>
    <property type="match status" value="1"/>
</dbReference>
<keyword evidence="4" id="KW-0862">Zinc</keyword>
<accession>A0AAW0X1Z1</accession>
<feature type="domain" description="C2H2-type" evidence="6">
    <location>
        <begin position="240"/>
        <end position="269"/>
    </location>
</feature>
<evidence type="ECO:0000256" key="3">
    <source>
        <dbReference type="ARBA" id="ARBA00022771"/>
    </source>
</evidence>
<evidence type="ECO:0000256" key="1">
    <source>
        <dbReference type="ARBA" id="ARBA00022723"/>
    </source>
</evidence>
<dbReference type="EMBL" id="JARKIK010000051">
    <property type="protein sequence ID" value="KAK8734289.1"/>
    <property type="molecule type" value="Genomic_DNA"/>
</dbReference>
<dbReference type="EMBL" id="JARKIK010000051">
    <property type="protein sequence ID" value="KAK8734288.1"/>
    <property type="molecule type" value="Genomic_DNA"/>
</dbReference>